<gene>
    <name evidence="1" type="ORF">WN944_001531</name>
</gene>
<reference evidence="1 2" key="1">
    <citation type="submission" date="2024-05" db="EMBL/GenBank/DDBJ databases">
        <title>Haplotype-resolved chromosome-level genome assembly of Huyou (Citrus changshanensis).</title>
        <authorList>
            <person name="Miao C."/>
            <person name="Chen W."/>
            <person name="Wu Y."/>
            <person name="Wang L."/>
            <person name="Zhao S."/>
            <person name="Grierson D."/>
            <person name="Xu C."/>
            <person name="Chen K."/>
        </authorList>
    </citation>
    <scope>NUCLEOTIDE SEQUENCE [LARGE SCALE GENOMIC DNA]</scope>
    <source>
        <strain evidence="1">01-14</strain>
        <tissue evidence="1">Leaf</tissue>
    </source>
</reference>
<dbReference type="Proteomes" id="UP001428341">
    <property type="component" value="Unassembled WGS sequence"/>
</dbReference>
<name>A0AAP0MEU4_9ROSI</name>
<protein>
    <submittedName>
        <fullName evidence="1">Uncharacterized protein</fullName>
    </submittedName>
</protein>
<evidence type="ECO:0000313" key="1">
    <source>
        <dbReference type="EMBL" id="KAK9209167.1"/>
    </source>
</evidence>
<evidence type="ECO:0000313" key="2">
    <source>
        <dbReference type="Proteomes" id="UP001428341"/>
    </source>
</evidence>
<proteinExistence type="predicted"/>
<keyword evidence="2" id="KW-1185">Reference proteome</keyword>
<sequence>MDINFRLFSERLGRVLAGEEVTLPDAAKQPIQNLHAEVEIVTSWLSEFEDDISCLLMQKIGEVEIDNPDLGTVMDEINCFTYAHQVDYGTGAMPKLECLIINPCEIRAENIITAARASIPTRILSVFTSAVYTNKS</sequence>
<dbReference type="EMBL" id="JBCGBO010000004">
    <property type="protein sequence ID" value="KAK9209167.1"/>
    <property type="molecule type" value="Genomic_DNA"/>
</dbReference>
<comment type="caution">
    <text evidence="1">The sequence shown here is derived from an EMBL/GenBank/DDBJ whole genome shotgun (WGS) entry which is preliminary data.</text>
</comment>
<accession>A0AAP0MEU4</accession>
<dbReference type="AlphaFoldDB" id="A0AAP0MEU4"/>
<organism evidence="1 2">
    <name type="scientific">Citrus x changshan-huyou</name>
    <dbReference type="NCBI Taxonomy" id="2935761"/>
    <lineage>
        <taxon>Eukaryota</taxon>
        <taxon>Viridiplantae</taxon>
        <taxon>Streptophyta</taxon>
        <taxon>Embryophyta</taxon>
        <taxon>Tracheophyta</taxon>
        <taxon>Spermatophyta</taxon>
        <taxon>Magnoliopsida</taxon>
        <taxon>eudicotyledons</taxon>
        <taxon>Gunneridae</taxon>
        <taxon>Pentapetalae</taxon>
        <taxon>rosids</taxon>
        <taxon>malvids</taxon>
        <taxon>Sapindales</taxon>
        <taxon>Rutaceae</taxon>
        <taxon>Aurantioideae</taxon>
        <taxon>Citrus</taxon>
    </lineage>
</organism>